<dbReference type="GO" id="GO:0007291">
    <property type="term" value="P:sperm individualization"/>
    <property type="evidence" value="ECO:0007669"/>
    <property type="project" value="EnsemblMetazoa"/>
</dbReference>
<dbReference type="Pfam" id="PF01237">
    <property type="entry name" value="Oxysterol_BP"/>
    <property type="match status" value="1"/>
</dbReference>
<evidence type="ECO:0000313" key="5">
    <source>
        <dbReference type="Proteomes" id="UP000001292"/>
    </source>
</evidence>
<accession>B4IQP6</accession>
<dbReference type="STRING" id="7238.B4IQP6"/>
<dbReference type="AlphaFoldDB" id="B4IQP6"/>
<dbReference type="InterPro" id="IPR000648">
    <property type="entry name" value="Oxysterol-bd"/>
</dbReference>
<dbReference type="EMBL" id="CH689254">
    <property type="protein sequence ID" value="EDW45287.1"/>
    <property type="molecule type" value="Genomic_DNA"/>
</dbReference>
<evidence type="ECO:0000256" key="3">
    <source>
        <dbReference type="SAM" id="MobiDB-lite"/>
    </source>
</evidence>
<feature type="compositionally biased region" description="Basic and acidic residues" evidence="3">
    <location>
        <begin position="31"/>
        <end position="68"/>
    </location>
</feature>
<protein>
    <submittedName>
        <fullName evidence="4">GM26704</fullName>
    </submittedName>
</protein>
<dbReference type="OMA" id="CKENADW"/>
<dbReference type="PANTHER" id="PTHR10972">
    <property type="entry name" value="OXYSTEROL-BINDING PROTEIN-RELATED"/>
    <property type="match status" value="1"/>
</dbReference>
<proteinExistence type="inferred from homology"/>
<dbReference type="SMR" id="B4IQP6"/>
<comment type="similarity">
    <text evidence="1">Belongs to the OSBP family.</text>
</comment>
<sequence>PAPPDSDKFYNFTTLACQLNEEEEGVAPTDSRVRPDQRLMEQGDWDESNKEKLRLEEKQRTERRRRENEAEEAAAEGRPYPAYEPMWFKREKEEGSEEYVHVFKNTYWEAKAAQNFEGCPDIY</sequence>
<evidence type="ECO:0000256" key="2">
    <source>
        <dbReference type="ARBA" id="ARBA00022553"/>
    </source>
</evidence>
<dbReference type="Proteomes" id="UP000001292">
    <property type="component" value="Unassembled WGS sequence"/>
</dbReference>
<dbReference type="GO" id="GO:0097038">
    <property type="term" value="C:perinuclear endoplasmic reticulum"/>
    <property type="evidence" value="ECO:0007669"/>
    <property type="project" value="TreeGrafter"/>
</dbReference>
<dbReference type="GO" id="GO:0032934">
    <property type="term" value="F:sterol binding"/>
    <property type="evidence" value="ECO:0007669"/>
    <property type="project" value="TreeGrafter"/>
</dbReference>
<feature type="non-terminal residue" evidence="4">
    <location>
        <position position="1"/>
    </location>
</feature>
<feature type="region of interest" description="Disordered" evidence="3">
    <location>
        <begin position="20"/>
        <end position="77"/>
    </location>
</feature>
<dbReference type="PANTHER" id="PTHR10972:SF205">
    <property type="entry name" value="OXYSTEROL-BINDING PROTEIN 1"/>
    <property type="match status" value="1"/>
</dbReference>
<reference evidence="4 5" key="1">
    <citation type="journal article" date="2007" name="Nature">
        <title>Evolution of genes and genomes on the Drosophila phylogeny.</title>
        <authorList>
            <consortium name="Drosophila 12 Genomes Consortium"/>
            <person name="Clark A.G."/>
            <person name="Eisen M.B."/>
            <person name="Smith D.R."/>
            <person name="Bergman C.M."/>
            <person name="Oliver B."/>
            <person name="Markow T.A."/>
            <person name="Kaufman T.C."/>
            <person name="Kellis M."/>
            <person name="Gelbart W."/>
            <person name="Iyer V.N."/>
            <person name="Pollard D.A."/>
            <person name="Sackton T.B."/>
            <person name="Larracuente A.M."/>
            <person name="Singh N.D."/>
            <person name="Abad J.P."/>
            <person name="Abt D.N."/>
            <person name="Adryan B."/>
            <person name="Aguade M."/>
            <person name="Akashi H."/>
            <person name="Anderson W.W."/>
            <person name="Aquadro C.F."/>
            <person name="Ardell D.H."/>
            <person name="Arguello R."/>
            <person name="Artieri C.G."/>
            <person name="Barbash D.A."/>
            <person name="Barker D."/>
            <person name="Barsanti P."/>
            <person name="Batterham P."/>
            <person name="Batzoglou S."/>
            <person name="Begun D."/>
            <person name="Bhutkar A."/>
            <person name="Blanco E."/>
            <person name="Bosak S.A."/>
            <person name="Bradley R.K."/>
            <person name="Brand A.D."/>
            <person name="Brent M.R."/>
            <person name="Brooks A.N."/>
            <person name="Brown R.H."/>
            <person name="Butlin R.K."/>
            <person name="Caggese C."/>
            <person name="Calvi B.R."/>
            <person name="Bernardo de Carvalho A."/>
            <person name="Caspi A."/>
            <person name="Castrezana S."/>
            <person name="Celniker S.E."/>
            <person name="Chang J.L."/>
            <person name="Chapple C."/>
            <person name="Chatterji S."/>
            <person name="Chinwalla A."/>
            <person name="Civetta A."/>
            <person name="Clifton S.W."/>
            <person name="Comeron J.M."/>
            <person name="Costello J.C."/>
            <person name="Coyne J.A."/>
            <person name="Daub J."/>
            <person name="David R.G."/>
            <person name="Delcher A.L."/>
            <person name="Delehaunty K."/>
            <person name="Do C.B."/>
            <person name="Ebling H."/>
            <person name="Edwards K."/>
            <person name="Eickbush T."/>
            <person name="Evans J.D."/>
            <person name="Filipski A."/>
            <person name="Findeiss S."/>
            <person name="Freyhult E."/>
            <person name="Fulton L."/>
            <person name="Fulton R."/>
            <person name="Garcia A.C."/>
            <person name="Gardiner A."/>
            <person name="Garfield D.A."/>
            <person name="Garvin B.E."/>
            <person name="Gibson G."/>
            <person name="Gilbert D."/>
            <person name="Gnerre S."/>
            <person name="Godfrey J."/>
            <person name="Good R."/>
            <person name="Gotea V."/>
            <person name="Gravely B."/>
            <person name="Greenberg A.J."/>
            <person name="Griffiths-Jones S."/>
            <person name="Gross S."/>
            <person name="Guigo R."/>
            <person name="Gustafson E.A."/>
            <person name="Haerty W."/>
            <person name="Hahn M.W."/>
            <person name="Halligan D.L."/>
            <person name="Halpern A.L."/>
            <person name="Halter G.M."/>
            <person name="Han M.V."/>
            <person name="Heger A."/>
            <person name="Hillier L."/>
            <person name="Hinrichs A.S."/>
            <person name="Holmes I."/>
            <person name="Hoskins R.A."/>
            <person name="Hubisz M.J."/>
            <person name="Hultmark D."/>
            <person name="Huntley M.A."/>
            <person name="Jaffe D.B."/>
            <person name="Jagadeeshan S."/>
            <person name="Jeck W.R."/>
            <person name="Johnson J."/>
            <person name="Jones C.D."/>
            <person name="Jordan W.C."/>
            <person name="Karpen G.H."/>
            <person name="Kataoka E."/>
            <person name="Keightley P.D."/>
            <person name="Kheradpour P."/>
            <person name="Kirkness E.F."/>
            <person name="Koerich L.B."/>
            <person name="Kristiansen K."/>
            <person name="Kudrna D."/>
            <person name="Kulathinal R.J."/>
            <person name="Kumar S."/>
            <person name="Kwok R."/>
            <person name="Lander E."/>
            <person name="Langley C.H."/>
            <person name="Lapoint R."/>
            <person name="Lazzaro B.P."/>
            <person name="Lee S.J."/>
            <person name="Levesque L."/>
            <person name="Li R."/>
            <person name="Lin C.F."/>
            <person name="Lin M.F."/>
            <person name="Lindblad-Toh K."/>
            <person name="Llopart A."/>
            <person name="Long M."/>
            <person name="Low L."/>
            <person name="Lozovsky E."/>
            <person name="Lu J."/>
            <person name="Luo M."/>
            <person name="Machado C.A."/>
            <person name="Makalowski W."/>
            <person name="Marzo M."/>
            <person name="Matsuda M."/>
            <person name="Matzkin L."/>
            <person name="McAllister B."/>
            <person name="McBride C.S."/>
            <person name="McKernan B."/>
            <person name="McKernan K."/>
            <person name="Mendez-Lago M."/>
            <person name="Minx P."/>
            <person name="Mollenhauer M.U."/>
            <person name="Montooth K."/>
            <person name="Mount S.M."/>
            <person name="Mu X."/>
            <person name="Myers E."/>
            <person name="Negre B."/>
            <person name="Newfeld S."/>
            <person name="Nielsen R."/>
            <person name="Noor M.A."/>
            <person name="O'Grady P."/>
            <person name="Pachter L."/>
            <person name="Papaceit M."/>
            <person name="Parisi M.J."/>
            <person name="Parisi M."/>
            <person name="Parts L."/>
            <person name="Pedersen J.S."/>
            <person name="Pesole G."/>
            <person name="Phillippy A.M."/>
            <person name="Ponting C.P."/>
            <person name="Pop M."/>
            <person name="Porcelli D."/>
            <person name="Powell J.R."/>
            <person name="Prohaska S."/>
            <person name="Pruitt K."/>
            <person name="Puig M."/>
            <person name="Quesneville H."/>
            <person name="Ram K.R."/>
            <person name="Rand D."/>
            <person name="Rasmussen M.D."/>
            <person name="Reed L.K."/>
            <person name="Reenan R."/>
            <person name="Reily A."/>
            <person name="Remington K.A."/>
            <person name="Rieger T.T."/>
            <person name="Ritchie M.G."/>
            <person name="Robin C."/>
            <person name="Rogers Y.H."/>
            <person name="Rohde C."/>
            <person name="Rozas J."/>
            <person name="Rubenfield M.J."/>
            <person name="Ruiz A."/>
            <person name="Russo S."/>
            <person name="Salzberg S.L."/>
            <person name="Sanchez-Gracia A."/>
            <person name="Saranga D.J."/>
            <person name="Sato H."/>
            <person name="Schaeffer S.W."/>
            <person name="Schatz M.C."/>
            <person name="Schlenke T."/>
            <person name="Schwartz R."/>
            <person name="Segarra C."/>
            <person name="Singh R.S."/>
            <person name="Sirot L."/>
            <person name="Sirota M."/>
            <person name="Sisneros N.B."/>
            <person name="Smith C.D."/>
            <person name="Smith T.F."/>
            <person name="Spieth J."/>
            <person name="Stage D.E."/>
            <person name="Stark A."/>
            <person name="Stephan W."/>
            <person name="Strausberg R.L."/>
            <person name="Strempel S."/>
            <person name="Sturgill D."/>
            <person name="Sutton G."/>
            <person name="Sutton G.G."/>
            <person name="Tao W."/>
            <person name="Teichmann S."/>
            <person name="Tobari Y.N."/>
            <person name="Tomimura Y."/>
            <person name="Tsolas J.M."/>
            <person name="Valente V.L."/>
            <person name="Venter E."/>
            <person name="Venter J.C."/>
            <person name="Vicario S."/>
            <person name="Vieira F.G."/>
            <person name="Vilella A.J."/>
            <person name="Villasante A."/>
            <person name="Walenz B."/>
            <person name="Wang J."/>
            <person name="Wasserman M."/>
            <person name="Watts T."/>
            <person name="Wilson D."/>
            <person name="Wilson R.K."/>
            <person name="Wing R.A."/>
            <person name="Wolfner M.F."/>
            <person name="Wong A."/>
            <person name="Wong G.K."/>
            <person name="Wu C.I."/>
            <person name="Wu G."/>
            <person name="Yamamoto D."/>
            <person name="Yang H.P."/>
            <person name="Yang S.P."/>
            <person name="Yorke J.A."/>
            <person name="Yoshida K."/>
            <person name="Zdobnov E."/>
            <person name="Zhang P."/>
            <person name="Zhang Y."/>
            <person name="Zimin A.V."/>
            <person name="Baldwin J."/>
            <person name="Abdouelleil A."/>
            <person name="Abdulkadir J."/>
            <person name="Abebe A."/>
            <person name="Abera B."/>
            <person name="Abreu J."/>
            <person name="Acer S.C."/>
            <person name="Aftuck L."/>
            <person name="Alexander A."/>
            <person name="An P."/>
            <person name="Anderson E."/>
            <person name="Anderson S."/>
            <person name="Arachi H."/>
            <person name="Azer M."/>
            <person name="Bachantsang P."/>
            <person name="Barry A."/>
            <person name="Bayul T."/>
            <person name="Berlin A."/>
            <person name="Bessette D."/>
            <person name="Bloom T."/>
            <person name="Blye J."/>
            <person name="Boguslavskiy L."/>
            <person name="Bonnet C."/>
            <person name="Boukhgalter B."/>
            <person name="Bourzgui I."/>
            <person name="Brown A."/>
            <person name="Cahill P."/>
            <person name="Channer S."/>
            <person name="Cheshatsang Y."/>
            <person name="Chuda L."/>
            <person name="Citroen M."/>
            <person name="Collymore A."/>
            <person name="Cooke P."/>
            <person name="Costello M."/>
            <person name="D'Aco K."/>
            <person name="Daza R."/>
            <person name="De Haan G."/>
            <person name="DeGray S."/>
            <person name="DeMaso C."/>
            <person name="Dhargay N."/>
            <person name="Dooley K."/>
            <person name="Dooley E."/>
            <person name="Doricent M."/>
            <person name="Dorje P."/>
            <person name="Dorjee K."/>
            <person name="Dupes A."/>
            <person name="Elong R."/>
            <person name="Falk J."/>
            <person name="Farina A."/>
            <person name="Faro S."/>
            <person name="Ferguson D."/>
            <person name="Fisher S."/>
            <person name="Foley C.D."/>
            <person name="Franke A."/>
            <person name="Friedrich D."/>
            <person name="Gadbois L."/>
            <person name="Gearin G."/>
            <person name="Gearin C.R."/>
            <person name="Giannoukos G."/>
            <person name="Goode T."/>
            <person name="Graham J."/>
            <person name="Grandbois E."/>
            <person name="Grewal S."/>
            <person name="Gyaltsen K."/>
            <person name="Hafez N."/>
            <person name="Hagos B."/>
            <person name="Hall J."/>
            <person name="Henson C."/>
            <person name="Hollinger A."/>
            <person name="Honan T."/>
            <person name="Huard M.D."/>
            <person name="Hughes L."/>
            <person name="Hurhula B."/>
            <person name="Husby M.E."/>
            <person name="Kamat A."/>
            <person name="Kanga B."/>
            <person name="Kashin S."/>
            <person name="Khazanovich D."/>
            <person name="Kisner P."/>
            <person name="Lance K."/>
            <person name="Lara M."/>
            <person name="Lee W."/>
            <person name="Lennon N."/>
            <person name="Letendre F."/>
            <person name="LeVine R."/>
            <person name="Lipovsky A."/>
            <person name="Liu X."/>
            <person name="Liu J."/>
            <person name="Liu S."/>
            <person name="Lokyitsang T."/>
            <person name="Lokyitsang Y."/>
            <person name="Lubonja R."/>
            <person name="Lui A."/>
            <person name="MacDonald P."/>
            <person name="Magnisalis V."/>
            <person name="Maru K."/>
            <person name="Matthews C."/>
            <person name="McCusker W."/>
            <person name="McDonough S."/>
            <person name="Mehta T."/>
            <person name="Meldrim J."/>
            <person name="Meneus L."/>
            <person name="Mihai O."/>
            <person name="Mihalev A."/>
            <person name="Mihova T."/>
            <person name="Mittelman R."/>
            <person name="Mlenga V."/>
            <person name="Montmayeur A."/>
            <person name="Mulrain L."/>
            <person name="Navidi A."/>
            <person name="Naylor J."/>
            <person name="Negash T."/>
            <person name="Nguyen T."/>
            <person name="Nguyen N."/>
            <person name="Nicol R."/>
            <person name="Norbu C."/>
            <person name="Norbu N."/>
            <person name="Novod N."/>
            <person name="O'Neill B."/>
            <person name="Osman S."/>
            <person name="Markiewicz E."/>
            <person name="Oyono O.L."/>
            <person name="Patti C."/>
            <person name="Phunkhang P."/>
            <person name="Pierre F."/>
            <person name="Priest M."/>
            <person name="Raghuraman S."/>
            <person name="Rege F."/>
            <person name="Reyes R."/>
            <person name="Rise C."/>
            <person name="Rogov P."/>
            <person name="Ross K."/>
            <person name="Ryan E."/>
            <person name="Settipalli S."/>
            <person name="Shea T."/>
            <person name="Sherpa N."/>
            <person name="Shi L."/>
            <person name="Shih D."/>
            <person name="Sparrow T."/>
            <person name="Spaulding J."/>
            <person name="Stalker J."/>
            <person name="Stange-Thomann N."/>
            <person name="Stavropoulos S."/>
            <person name="Stone C."/>
            <person name="Strader C."/>
            <person name="Tesfaye S."/>
            <person name="Thomson T."/>
            <person name="Thoulutsang Y."/>
            <person name="Thoulutsang D."/>
            <person name="Topham K."/>
            <person name="Topping I."/>
            <person name="Tsamla T."/>
            <person name="Vassiliev H."/>
            <person name="Vo A."/>
            <person name="Wangchuk T."/>
            <person name="Wangdi T."/>
            <person name="Weiand M."/>
            <person name="Wilkinson J."/>
            <person name="Wilson A."/>
            <person name="Yadav S."/>
            <person name="Young G."/>
            <person name="Yu Q."/>
            <person name="Zembek L."/>
            <person name="Zhong D."/>
            <person name="Zimmer A."/>
            <person name="Zwirko Z."/>
            <person name="Jaffe D.B."/>
            <person name="Alvarez P."/>
            <person name="Brockman W."/>
            <person name="Butler J."/>
            <person name="Chin C."/>
            <person name="Gnerre S."/>
            <person name="Grabherr M."/>
            <person name="Kleber M."/>
            <person name="Mauceli E."/>
            <person name="MacCallum I."/>
        </authorList>
    </citation>
    <scope>NUCLEOTIDE SEQUENCE [LARGE SCALE GENOMIC DNA]</scope>
    <source>
        <strain evidence="5">Rob3c / Tucson 14021-0248.25</strain>
    </source>
</reference>
<keyword evidence="5" id="KW-1185">Reference proteome</keyword>
<evidence type="ECO:0000313" key="4">
    <source>
        <dbReference type="EMBL" id="EDW45287.1"/>
    </source>
</evidence>
<dbReference type="GO" id="GO:0005829">
    <property type="term" value="C:cytosol"/>
    <property type="evidence" value="ECO:0007669"/>
    <property type="project" value="TreeGrafter"/>
</dbReference>
<dbReference type="InterPro" id="IPR037239">
    <property type="entry name" value="OSBP_sf"/>
</dbReference>
<dbReference type="GO" id="GO:0098629">
    <property type="term" value="P:trans-Golgi network membrane organization"/>
    <property type="evidence" value="ECO:0007669"/>
    <property type="project" value="EnsemblMetazoa"/>
</dbReference>
<dbReference type="SUPFAM" id="SSF144000">
    <property type="entry name" value="Oxysterol-binding protein-like"/>
    <property type="match status" value="1"/>
</dbReference>
<dbReference type="GO" id="GO:0005886">
    <property type="term" value="C:plasma membrane"/>
    <property type="evidence" value="ECO:0007669"/>
    <property type="project" value="TreeGrafter"/>
</dbReference>
<name>B4IQP6_DROSE</name>
<dbReference type="HOGENOM" id="CLU_143765_1_0_1"/>
<dbReference type="GO" id="GO:0005794">
    <property type="term" value="C:Golgi apparatus"/>
    <property type="evidence" value="ECO:0007669"/>
    <property type="project" value="EnsemblMetazoa"/>
</dbReference>
<dbReference type="GO" id="GO:0120020">
    <property type="term" value="F:cholesterol transfer activity"/>
    <property type="evidence" value="ECO:0007669"/>
    <property type="project" value="EnsemblMetazoa"/>
</dbReference>
<organism evidence="5">
    <name type="scientific">Drosophila sechellia</name>
    <name type="common">Fruit fly</name>
    <dbReference type="NCBI Taxonomy" id="7238"/>
    <lineage>
        <taxon>Eukaryota</taxon>
        <taxon>Metazoa</taxon>
        <taxon>Ecdysozoa</taxon>
        <taxon>Arthropoda</taxon>
        <taxon>Hexapoda</taxon>
        <taxon>Insecta</taxon>
        <taxon>Pterygota</taxon>
        <taxon>Neoptera</taxon>
        <taxon>Endopterygota</taxon>
        <taxon>Diptera</taxon>
        <taxon>Brachycera</taxon>
        <taxon>Muscomorpha</taxon>
        <taxon>Ephydroidea</taxon>
        <taxon>Drosophilidae</taxon>
        <taxon>Drosophila</taxon>
        <taxon>Sophophora</taxon>
    </lineage>
</organism>
<evidence type="ECO:0000256" key="1">
    <source>
        <dbReference type="ARBA" id="ARBA00008842"/>
    </source>
</evidence>
<gene>
    <name evidence="4" type="primary">Dsec\GM26704</name>
    <name evidence="4" type="ORF">Dsec_GM26704</name>
</gene>
<keyword evidence="2" id="KW-0597">Phosphoprotein</keyword>